<sequence length="242" mass="27031">MGKKRSCQDVREPRPLNEVEAQLYVWVDEEECCSRLLRSSRGASFRLVSLLSRRPFGEAFQEWGILSEAFNQHHLGCLTLQSFNLGAFSVEVVVKFFRKLSDSSEKLLMLPSDKELNHVSASFFRVTVKALHFTMSEAFRSTILLSKTSRWVADHNGWLPCTGANACCLAAMASERSLLSESVSQGALSGQPPSAGCSGSEDSSPSVGYPRVLSRFHQRARCRVECPPSSARRFNFRLPTQF</sequence>
<proteinExistence type="predicted"/>
<comment type="caution">
    <text evidence="2">The sequence shown here is derived from an EMBL/GenBank/DDBJ whole genome shotgun (WGS) entry which is preliminary data.</text>
</comment>
<organism evidence="2 3">
    <name type="scientific">Stylosanthes scabra</name>
    <dbReference type="NCBI Taxonomy" id="79078"/>
    <lineage>
        <taxon>Eukaryota</taxon>
        <taxon>Viridiplantae</taxon>
        <taxon>Streptophyta</taxon>
        <taxon>Embryophyta</taxon>
        <taxon>Tracheophyta</taxon>
        <taxon>Spermatophyta</taxon>
        <taxon>Magnoliopsida</taxon>
        <taxon>eudicotyledons</taxon>
        <taxon>Gunneridae</taxon>
        <taxon>Pentapetalae</taxon>
        <taxon>rosids</taxon>
        <taxon>fabids</taxon>
        <taxon>Fabales</taxon>
        <taxon>Fabaceae</taxon>
        <taxon>Papilionoideae</taxon>
        <taxon>50 kb inversion clade</taxon>
        <taxon>dalbergioids sensu lato</taxon>
        <taxon>Dalbergieae</taxon>
        <taxon>Pterocarpus clade</taxon>
        <taxon>Stylosanthes</taxon>
    </lineage>
</organism>
<gene>
    <name evidence="2" type="ORF">PIB30_069116</name>
</gene>
<dbReference type="Proteomes" id="UP001341840">
    <property type="component" value="Unassembled WGS sequence"/>
</dbReference>
<feature type="region of interest" description="Disordered" evidence="1">
    <location>
        <begin position="185"/>
        <end position="206"/>
    </location>
</feature>
<keyword evidence="3" id="KW-1185">Reference proteome</keyword>
<reference evidence="2 3" key="1">
    <citation type="journal article" date="2023" name="Plants (Basel)">
        <title>Bridging the Gap: Combining Genomics and Transcriptomics Approaches to Understand Stylosanthes scabra, an Orphan Legume from the Brazilian Caatinga.</title>
        <authorList>
            <person name="Ferreira-Neto J.R.C."/>
            <person name="da Silva M.D."/>
            <person name="Binneck E."/>
            <person name="de Melo N.F."/>
            <person name="da Silva R.H."/>
            <person name="de Melo A.L.T.M."/>
            <person name="Pandolfi V."/>
            <person name="Bustamante F.O."/>
            <person name="Brasileiro-Vidal A.C."/>
            <person name="Benko-Iseppon A.M."/>
        </authorList>
    </citation>
    <scope>NUCLEOTIDE SEQUENCE [LARGE SCALE GENOMIC DNA]</scope>
    <source>
        <tissue evidence="2">Leaves</tissue>
    </source>
</reference>
<evidence type="ECO:0000313" key="2">
    <source>
        <dbReference type="EMBL" id="MED6210963.1"/>
    </source>
</evidence>
<accession>A0ABU6YPY7</accession>
<dbReference type="EMBL" id="JASCZI010242408">
    <property type="protein sequence ID" value="MED6210963.1"/>
    <property type="molecule type" value="Genomic_DNA"/>
</dbReference>
<evidence type="ECO:0000313" key="3">
    <source>
        <dbReference type="Proteomes" id="UP001341840"/>
    </source>
</evidence>
<evidence type="ECO:0000256" key="1">
    <source>
        <dbReference type="SAM" id="MobiDB-lite"/>
    </source>
</evidence>
<name>A0ABU6YPY7_9FABA</name>
<protein>
    <submittedName>
        <fullName evidence="2">Uncharacterized protein</fullName>
    </submittedName>
</protein>